<accession>A0ACC2XCJ8</accession>
<evidence type="ECO:0000313" key="1">
    <source>
        <dbReference type="EMBL" id="KAJ9121002.1"/>
    </source>
</evidence>
<dbReference type="EMBL" id="JASBWV010000019">
    <property type="protein sequence ID" value="KAJ9121002.1"/>
    <property type="molecule type" value="Genomic_DNA"/>
</dbReference>
<name>A0ACC2XCJ8_9TREE</name>
<keyword evidence="2" id="KW-1185">Reference proteome</keyword>
<comment type="caution">
    <text evidence="1">The sequence shown here is derived from an EMBL/GenBank/DDBJ whole genome shotgun (WGS) entry which is preliminary data.</text>
</comment>
<evidence type="ECO:0000313" key="2">
    <source>
        <dbReference type="Proteomes" id="UP001234202"/>
    </source>
</evidence>
<reference evidence="1" key="1">
    <citation type="submission" date="2023-04" db="EMBL/GenBank/DDBJ databases">
        <title>Draft Genome sequencing of Naganishia species isolated from polar environments using Oxford Nanopore Technology.</title>
        <authorList>
            <person name="Leo P."/>
            <person name="Venkateswaran K."/>
        </authorList>
    </citation>
    <scope>NUCLEOTIDE SEQUENCE</scope>
    <source>
        <strain evidence="1">DBVPG 5303</strain>
    </source>
</reference>
<dbReference type="Proteomes" id="UP001234202">
    <property type="component" value="Unassembled WGS sequence"/>
</dbReference>
<proteinExistence type="predicted"/>
<organism evidence="1 2">
    <name type="scientific">Naganishia onofrii</name>
    <dbReference type="NCBI Taxonomy" id="1851511"/>
    <lineage>
        <taxon>Eukaryota</taxon>
        <taxon>Fungi</taxon>
        <taxon>Dikarya</taxon>
        <taxon>Basidiomycota</taxon>
        <taxon>Agaricomycotina</taxon>
        <taxon>Tremellomycetes</taxon>
        <taxon>Filobasidiales</taxon>
        <taxon>Filobasidiaceae</taxon>
        <taxon>Naganishia</taxon>
    </lineage>
</organism>
<sequence>MPATSSSTPLTIRPARSDEYLDIARLHYAAVTPSPMFQLLSRKVDPSAWLEFSAEQFKQAVDGGFSSLLVAHTTDTRELVGIALTHRYTREHRPQLSRCQFPEGWNEDEAEHLNIRGLDFKEGFLRKYGDYIYLGDFAVSVVHQGQGIGRTLADHIIADAKQSGMSIALTAVGGKVGFYEKLGFEVAGQPPMSSDGTLEGYTPMQLLLSEESERNARAVRSDSARI</sequence>
<gene>
    <name evidence="1" type="ORF">QFC24_004982</name>
</gene>
<protein>
    <submittedName>
        <fullName evidence="1">Uncharacterized protein</fullName>
    </submittedName>
</protein>